<dbReference type="SUPFAM" id="SSF52833">
    <property type="entry name" value="Thioredoxin-like"/>
    <property type="match status" value="1"/>
</dbReference>
<dbReference type="InterPro" id="IPR036249">
    <property type="entry name" value="Thioredoxin-like_sf"/>
</dbReference>
<evidence type="ECO:0000313" key="10">
    <source>
        <dbReference type="EMBL" id="GHC48319.1"/>
    </source>
</evidence>
<dbReference type="RefSeq" id="WP_189568471.1">
    <property type="nucleotide sequence ID" value="NZ_BMXI01000004.1"/>
</dbReference>
<dbReference type="Pfam" id="PF02683">
    <property type="entry name" value="DsbD_TM"/>
    <property type="match status" value="1"/>
</dbReference>
<gene>
    <name evidence="10" type="ORF">GCM10007100_12740</name>
</gene>
<feature type="transmembrane region" description="Helical" evidence="6">
    <location>
        <begin position="454"/>
        <end position="477"/>
    </location>
</feature>
<keyword evidence="4 6" id="KW-1133">Transmembrane helix</keyword>
<dbReference type="AlphaFoldDB" id="A0A918WJD8"/>
<accession>A0A918WJD8</accession>
<feature type="chain" id="PRO_5037460430" evidence="7">
    <location>
        <begin position="21"/>
        <end position="731"/>
    </location>
</feature>
<evidence type="ECO:0000256" key="4">
    <source>
        <dbReference type="ARBA" id="ARBA00022989"/>
    </source>
</evidence>
<dbReference type="PANTHER" id="PTHR32234:SF3">
    <property type="entry name" value="SUPPRESSION OF COPPER SENSITIVITY PROTEIN"/>
    <property type="match status" value="1"/>
</dbReference>
<feature type="transmembrane region" description="Helical" evidence="6">
    <location>
        <begin position="527"/>
        <end position="545"/>
    </location>
</feature>
<organism evidence="10 11">
    <name type="scientific">Roseibacillus persicicus</name>
    <dbReference type="NCBI Taxonomy" id="454148"/>
    <lineage>
        <taxon>Bacteria</taxon>
        <taxon>Pseudomonadati</taxon>
        <taxon>Verrucomicrobiota</taxon>
        <taxon>Verrucomicrobiia</taxon>
        <taxon>Verrucomicrobiales</taxon>
        <taxon>Verrucomicrobiaceae</taxon>
        <taxon>Roseibacillus</taxon>
    </lineage>
</organism>
<feature type="transmembrane region" description="Helical" evidence="6">
    <location>
        <begin position="421"/>
        <end position="448"/>
    </location>
</feature>
<evidence type="ECO:0000313" key="11">
    <source>
        <dbReference type="Proteomes" id="UP000644507"/>
    </source>
</evidence>
<keyword evidence="7" id="KW-0732">Signal</keyword>
<dbReference type="InterPro" id="IPR028250">
    <property type="entry name" value="DsbDN"/>
</dbReference>
<feature type="transmembrane region" description="Helical" evidence="6">
    <location>
        <begin position="347"/>
        <end position="368"/>
    </location>
</feature>
<keyword evidence="3" id="KW-0201">Cytochrome c-type biogenesis</keyword>
<keyword evidence="5 6" id="KW-0472">Membrane</keyword>
<dbReference type="Pfam" id="PF13899">
    <property type="entry name" value="Thioredoxin_7"/>
    <property type="match status" value="1"/>
</dbReference>
<reference evidence="10" key="2">
    <citation type="submission" date="2020-09" db="EMBL/GenBank/DDBJ databases">
        <authorList>
            <person name="Sun Q."/>
            <person name="Kim S."/>
        </authorList>
    </citation>
    <scope>NUCLEOTIDE SEQUENCE</scope>
    <source>
        <strain evidence="10">KCTC 12988</strain>
    </source>
</reference>
<comment type="caution">
    <text evidence="10">The sequence shown here is derived from an EMBL/GenBank/DDBJ whole genome shotgun (WGS) entry which is preliminary data.</text>
</comment>
<feature type="transmembrane region" description="Helical" evidence="6">
    <location>
        <begin position="300"/>
        <end position="326"/>
    </location>
</feature>
<feature type="transmembrane region" description="Helical" evidence="6">
    <location>
        <begin position="498"/>
        <end position="515"/>
    </location>
</feature>
<protein>
    <submittedName>
        <fullName evidence="10">Thiol:disulfide interchange protein</fullName>
    </submittedName>
</protein>
<keyword evidence="2 6" id="KW-0812">Transmembrane</keyword>
<feature type="signal peptide" evidence="7">
    <location>
        <begin position="1"/>
        <end position="20"/>
    </location>
</feature>
<dbReference type="InterPro" id="IPR003834">
    <property type="entry name" value="Cyt_c_assmbl_TM_dom"/>
</dbReference>
<evidence type="ECO:0000256" key="3">
    <source>
        <dbReference type="ARBA" id="ARBA00022748"/>
    </source>
</evidence>
<proteinExistence type="predicted"/>
<dbReference type="EMBL" id="BMXI01000004">
    <property type="protein sequence ID" value="GHC48319.1"/>
    <property type="molecule type" value="Genomic_DNA"/>
</dbReference>
<dbReference type="Gene3D" id="3.40.30.10">
    <property type="entry name" value="Glutaredoxin"/>
    <property type="match status" value="1"/>
</dbReference>
<feature type="domain" description="Cytochrome C biogenesis protein transmembrane" evidence="8">
    <location>
        <begin position="303"/>
        <end position="509"/>
    </location>
</feature>
<reference evidence="10" key="1">
    <citation type="journal article" date="2014" name="Int. J. Syst. Evol. Microbiol.">
        <title>Complete genome sequence of Corynebacterium casei LMG S-19264T (=DSM 44701T), isolated from a smear-ripened cheese.</title>
        <authorList>
            <consortium name="US DOE Joint Genome Institute (JGI-PGF)"/>
            <person name="Walter F."/>
            <person name="Albersmeier A."/>
            <person name="Kalinowski J."/>
            <person name="Ruckert C."/>
        </authorList>
    </citation>
    <scope>NUCLEOTIDE SEQUENCE</scope>
    <source>
        <strain evidence="10">KCTC 12988</strain>
    </source>
</reference>
<keyword evidence="11" id="KW-1185">Reference proteome</keyword>
<evidence type="ECO:0000256" key="5">
    <source>
        <dbReference type="ARBA" id="ARBA00023136"/>
    </source>
</evidence>
<evidence type="ECO:0000256" key="7">
    <source>
        <dbReference type="SAM" id="SignalP"/>
    </source>
</evidence>
<evidence type="ECO:0000256" key="2">
    <source>
        <dbReference type="ARBA" id="ARBA00022692"/>
    </source>
</evidence>
<dbReference type="Proteomes" id="UP000644507">
    <property type="component" value="Unassembled WGS sequence"/>
</dbReference>
<evidence type="ECO:0000256" key="6">
    <source>
        <dbReference type="SAM" id="Phobius"/>
    </source>
</evidence>
<sequence>MKVFFLLLTTLFSIASPVFAQDDFDPLNLPSATDKPKKQTTEAKLLSEVSAVAPGQPFTVDLKLTHPDGWHSYYVNTGLIGEVLKTKWTLPDGFTATYLGWPTPHLSNSFGYQSIGYEGTVHHLYQITPPKDLAPGTTIEITAEANWQICDDTGCVPEDTTQTLTLSAAAEVQLDASVSDSFAEARAHYPNSSKDLSIEATETNSVITLTVTPAGSLDPEKVHFFDEDGQVSVQEPHEASKEGDALILKLPRNQGNDFADAGPVLEELTGILTDGNTSYLVKTNFQEPEIVKAPVSISSLLPILGGMFLGGLILNLMPCVFPVIGIKIMGFVDQAGHDRKKIMLHGIAFAAGVFASFWLLTLIMLLGGIKNWGGQLENPYVMFTLIIVMLLLAMNMYGVFEIGVGATGVGSNLTRKEGLGGSFFSGVLATVVATPCSAPFLGAALGAAVALPTFWFIVAFTAMAAGLSLPYLTLSAFPDLVKALPRPGAWMESFKQGMSFLLFATVGYLLWVYSAQVFEQDYGQKGLFVMIGLSLVAAAGWVWGRWTTPIRKPKVKWIGRGITALLFIIGIILAKPGAESDASEAVVIEWQKWSKEKEQELLAKGTPVYVDFTAKWCLTCQVNKKNAYTQEVVDLMQRQGVVFMKADKTTTNEEIDAELTRLERSAIPVNVLYTPGDKTPHITPEVLTPSFMKKFVNEKLGELPSQAFTPESFEEAQASQEPVLVNFRADW</sequence>
<evidence type="ECO:0000256" key="1">
    <source>
        <dbReference type="ARBA" id="ARBA00004141"/>
    </source>
</evidence>
<evidence type="ECO:0000259" key="9">
    <source>
        <dbReference type="Pfam" id="PF11412"/>
    </source>
</evidence>
<evidence type="ECO:0000259" key="8">
    <source>
        <dbReference type="Pfam" id="PF02683"/>
    </source>
</evidence>
<dbReference type="GO" id="GO:0016020">
    <property type="term" value="C:membrane"/>
    <property type="evidence" value="ECO:0007669"/>
    <property type="project" value="UniProtKB-SubCell"/>
</dbReference>
<dbReference type="Pfam" id="PF11412">
    <property type="entry name" value="DsbD_N"/>
    <property type="match status" value="1"/>
</dbReference>
<feature type="domain" description="Thiol:disulfide interchange protein DsbD N-terminal" evidence="9">
    <location>
        <begin position="44"/>
        <end position="165"/>
    </location>
</feature>
<feature type="transmembrane region" description="Helical" evidence="6">
    <location>
        <begin position="380"/>
        <end position="400"/>
    </location>
</feature>
<comment type="subcellular location">
    <subcellularLocation>
        <location evidence="1">Membrane</location>
        <topology evidence="1">Multi-pass membrane protein</topology>
    </subcellularLocation>
</comment>
<dbReference type="GO" id="GO:0015035">
    <property type="term" value="F:protein-disulfide reductase activity"/>
    <property type="evidence" value="ECO:0007669"/>
    <property type="project" value="TreeGrafter"/>
</dbReference>
<feature type="transmembrane region" description="Helical" evidence="6">
    <location>
        <begin position="557"/>
        <end position="574"/>
    </location>
</feature>
<dbReference type="GO" id="GO:0017004">
    <property type="term" value="P:cytochrome complex assembly"/>
    <property type="evidence" value="ECO:0007669"/>
    <property type="project" value="UniProtKB-KW"/>
</dbReference>
<dbReference type="GO" id="GO:0045454">
    <property type="term" value="P:cell redox homeostasis"/>
    <property type="evidence" value="ECO:0007669"/>
    <property type="project" value="TreeGrafter"/>
</dbReference>
<name>A0A918WJD8_9BACT</name>
<dbReference type="PANTHER" id="PTHR32234">
    <property type="entry name" value="THIOL:DISULFIDE INTERCHANGE PROTEIN DSBD"/>
    <property type="match status" value="1"/>
</dbReference>